<feature type="compositionally biased region" description="Basic residues" evidence="2">
    <location>
        <begin position="8"/>
        <end position="18"/>
    </location>
</feature>
<name>A0ABW2A5A7_9GAMM</name>
<evidence type="ECO:0008006" key="5">
    <source>
        <dbReference type="Google" id="ProtNLM"/>
    </source>
</evidence>
<feature type="region of interest" description="Disordered" evidence="2">
    <location>
        <begin position="1"/>
        <end position="64"/>
    </location>
</feature>
<evidence type="ECO:0000313" key="3">
    <source>
        <dbReference type="EMBL" id="MFC6672519.1"/>
    </source>
</evidence>
<evidence type="ECO:0000256" key="1">
    <source>
        <dbReference type="SAM" id="Coils"/>
    </source>
</evidence>
<organism evidence="3 4">
    <name type="scientific">Marinobacterium aestuariivivens</name>
    <dbReference type="NCBI Taxonomy" id="1698799"/>
    <lineage>
        <taxon>Bacteria</taxon>
        <taxon>Pseudomonadati</taxon>
        <taxon>Pseudomonadota</taxon>
        <taxon>Gammaproteobacteria</taxon>
        <taxon>Oceanospirillales</taxon>
        <taxon>Oceanospirillaceae</taxon>
        <taxon>Marinobacterium</taxon>
    </lineage>
</organism>
<dbReference type="RefSeq" id="WP_379910957.1">
    <property type="nucleotide sequence ID" value="NZ_JBHSWE010000001.1"/>
</dbReference>
<keyword evidence="4" id="KW-1185">Reference proteome</keyword>
<dbReference type="Proteomes" id="UP001596422">
    <property type="component" value="Unassembled WGS sequence"/>
</dbReference>
<evidence type="ECO:0000313" key="4">
    <source>
        <dbReference type="Proteomes" id="UP001596422"/>
    </source>
</evidence>
<accession>A0ABW2A5A7</accession>
<gene>
    <name evidence="3" type="ORF">ACFQDL_22445</name>
</gene>
<reference evidence="4" key="1">
    <citation type="journal article" date="2019" name="Int. J. Syst. Evol. Microbiol.">
        <title>The Global Catalogue of Microorganisms (GCM) 10K type strain sequencing project: providing services to taxonomists for standard genome sequencing and annotation.</title>
        <authorList>
            <consortium name="The Broad Institute Genomics Platform"/>
            <consortium name="The Broad Institute Genome Sequencing Center for Infectious Disease"/>
            <person name="Wu L."/>
            <person name="Ma J."/>
        </authorList>
    </citation>
    <scope>NUCLEOTIDE SEQUENCE [LARGE SCALE GENOMIC DNA]</scope>
    <source>
        <strain evidence="4">NBRC 111756</strain>
    </source>
</reference>
<sequence>MKSGLSCNRRRAGSKTAKRNSNSIQPPGPIRNPDLSPQQKGRSAAHRAGCQAWQGRRRVRREGLPLQERNDELQAELNALIENPPAVAKADIKKSYGAVTALEQKLFKIKVARDNAESSDTGPSDAMKAELEQALSAYELAASGVDLGESTPADVDKAEKHLKQVRAKINAAEDAAASQKAAVSGYGRRIEAIETELEQARETHRIMVGLYGKAEQDAAVERINLAIDSIKVELSNAAQAHDLMNRFRAENSCMSSGVCLEIDTKEYSHIYGVNTGRIRPDDSEVRKGVNKLLVSIGYPIEPDGDE</sequence>
<comment type="caution">
    <text evidence="3">The sequence shown here is derived from an EMBL/GenBank/DDBJ whole genome shotgun (WGS) entry which is preliminary data.</text>
</comment>
<feature type="coiled-coil region" evidence="1">
    <location>
        <begin position="155"/>
        <end position="203"/>
    </location>
</feature>
<keyword evidence="1" id="KW-0175">Coiled coil</keyword>
<evidence type="ECO:0000256" key="2">
    <source>
        <dbReference type="SAM" id="MobiDB-lite"/>
    </source>
</evidence>
<protein>
    <recommendedName>
        <fullName evidence="5">Nucleotide exchange factor GrpE</fullName>
    </recommendedName>
</protein>
<dbReference type="EMBL" id="JBHSWE010000001">
    <property type="protein sequence ID" value="MFC6672519.1"/>
    <property type="molecule type" value="Genomic_DNA"/>
</dbReference>
<proteinExistence type="predicted"/>